<feature type="signal peptide" evidence="1">
    <location>
        <begin position="1"/>
        <end position="36"/>
    </location>
</feature>
<evidence type="ECO:0000313" key="2">
    <source>
        <dbReference type="EMBL" id="KAA0708802.1"/>
    </source>
</evidence>
<keyword evidence="3" id="KW-1185">Reference proteome</keyword>
<evidence type="ECO:0000256" key="1">
    <source>
        <dbReference type="SAM" id="SignalP"/>
    </source>
</evidence>
<organism evidence="2 3">
    <name type="scientific">Triplophysa tibetana</name>
    <dbReference type="NCBI Taxonomy" id="1572043"/>
    <lineage>
        <taxon>Eukaryota</taxon>
        <taxon>Metazoa</taxon>
        <taxon>Chordata</taxon>
        <taxon>Craniata</taxon>
        <taxon>Vertebrata</taxon>
        <taxon>Euteleostomi</taxon>
        <taxon>Actinopterygii</taxon>
        <taxon>Neopterygii</taxon>
        <taxon>Teleostei</taxon>
        <taxon>Ostariophysi</taxon>
        <taxon>Cypriniformes</taxon>
        <taxon>Nemacheilidae</taxon>
        <taxon>Triplophysa</taxon>
    </lineage>
</organism>
<feature type="chain" id="PRO_5022893852" evidence="1">
    <location>
        <begin position="37"/>
        <end position="115"/>
    </location>
</feature>
<dbReference type="EMBL" id="SOYY01000018">
    <property type="protein sequence ID" value="KAA0708802.1"/>
    <property type="molecule type" value="Genomic_DNA"/>
</dbReference>
<protein>
    <submittedName>
        <fullName evidence="2">Uncharacterized protein</fullName>
    </submittedName>
</protein>
<keyword evidence="1" id="KW-0732">Signal</keyword>
<comment type="caution">
    <text evidence="2">The sequence shown here is derived from an EMBL/GenBank/DDBJ whole genome shotgun (WGS) entry which is preliminary data.</text>
</comment>
<dbReference type="AlphaFoldDB" id="A0A5A9NFN0"/>
<sequence>MSHRGVRARQTINHSLQLSLCVFLTHCLEHVDIATGMPVWVLDVGVIELRSPAECWACTEAQPTGANLDLERALRNVHDPDPSLQDLAEAEMKEKGSLLRSSSVVFAYLFVTKDF</sequence>
<accession>A0A5A9NFN0</accession>
<dbReference type="Proteomes" id="UP000324632">
    <property type="component" value="Chromosome 18"/>
</dbReference>
<gene>
    <name evidence="2" type="ORF">E1301_Tti018050</name>
</gene>
<name>A0A5A9NFN0_9TELE</name>
<reference evidence="2 3" key="1">
    <citation type="journal article" date="2019" name="Mol. Ecol. Resour.">
        <title>Chromosome-level genome assembly of Triplophysa tibetana, a fish adapted to the harsh high-altitude environment of the Tibetan Plateau.</title>
        <authorList>
            <person name="Yang X."/>
            <person name="Liu H."/>
            <person name="Ma Z."/>
            <person name="Zou Y."/>
            <person name="Zou M."/>
            <person name="Mao Y."/>
            <person name="Li X."/>
            <person name="Wang H."/>
            <person name="Chen T."/>
            <person name="Wang W."/>
            <person name="Yang R."/>
        </authorList>
    </citation>
    <scope>NUCLEOTIDE SEQUENCE [LARGE SCALE GENOMIC DNA]</scope>
    <source>
        <strain evidence="2">TTIB1903HZAU</strain>
        <tissue evidence="2">Muscle</tissue>
    </source>
</reference>
<evidence type="ECO:0000313" key="3">
    <source>
        <dbReference type="Proteomes" id="UP000324632"/>
    </source>
</evidence>
<proteinExistence type="predicted"/>